<dbReference type="AlphaFoldDB" id="A0AAC9RJT1"/>
<keyword evidence="5" id="KW-1185">Reference proteome</keyword>
<dbReference type="Proteomes" id="UP000177894">
    <property type="component" value="Chromosome"/>
</dbReference>
<evidence type="ECO:0000259" key="2">
    <source>
        <dbReference type="SMART" id="SM00900"/>
    </source>
</evidence>
<evidence type="ECO:0000256" key="1">
    <source>
        <dbReference type="SAM" id="SignalP"/>
    </source>
</evidence>
<organism evidence="4 6">
    <name type="scientific">Clostridium formicaceticum</name>
    <dbReference type="NCBI Taxonomy" id="1497"/>
    <lineage>
        <taxon>Bacteria</taxon>
        <taxon>Bacillati</taxon>
        <taxon>Bacillota</taxon>
        <taxon>Clostridia</taxon>
        <taxon>Eubacteriales</taxon>
        <taxon>Clostridiaceae</taxon>
        <taxon>Clostridium</taxon>
    </lineage>
</organism>
<dbReference type="Gene3D" id="3.90.1010.20">
    <property type="match status" value="1"/>
</dbReference>
<dbReference type="PROSITE" id="PS51257">
    <property type="entry name" value="PROKAR_LIPOPROTEIN"/>
    <property type="match status" value="1"/>
</dbReference>
<name>A0AAC9RJT1_9CLOT</name>
<feature type="chain" id="PRO_5042127704" evidence="1">
    <location>
        <begin position="21"/>
        <end position="125"/>
    </location>
</feature>
<dbReference type="Proteomes" id="UP000192478">
    <property type="component" value="Chromosome"/>
</dbReference>
<gene>
    <name evidence="3" type="ORF">BJL90_19235</name>
    <name evidence="4" type="ORF">CLFO_28170</name>
</gene>
<evidence type="ECO:0000313" key="6">
    <source>
        <dbReference type="Proteomes" id="UP000192478"/>
    </source>
</evidence>
<dbReference type="SMART" id="SM00900">
    <property type="entry name" value="FMN_bind"/>
    <property type="match status" value="1"/>
</dbReference>
<proteinExistence type="predicted"/>
<dbReference type="Pfam" id="PF04205">
    <property type="entry name" value="FMN_bind"/>
    <property type="match status" value="1"/>
</dbReference>
<dbReference type="KEGG" id="cfm:BJL90_19235"/>
<dbReference type="InterPro" id="IPR007329">
    <property type="entry name" value="FMN-bd"/>
</dbReference>
<reference evidence="4 6" key="2">
    <citation type="submission" date="2017-03" db="EMBL/GenBank/DDBJ databases">
        <title>Complete sequence of Clostridium formicaceticum DSM 92.</title>
        <authorList>
            <person name="Poehlein A."/>
            <person name="Karl M."/>
            <person name="Bengelsdorf F.R."/>
            <person name="Duerre P."/>
            <person name="Daniel R."/>
        </authorList>
    </citation>
    <scope>NUCLEOTIDE SEQUENCE [LARGE SCALE GENOMIC DNA]</scope>
    <source>
        <strain evidence="4 6">DSM 92</strain>
    </source>
</reference>
<dbReference type="EMBL" id="CP017603">
    <property type="protein sequence ID" value="AOY77804.1"/>
    <property type="molecule type" value="Genomic_DNA"/>
</dbReference>
<dbReference type="RefSeq" id="WP_070971982.1">
    <property type="nucleotide sequence ID" value="NZ_CP017603.1"/>
</dbReference>
<sequence>MKKKLVLLVIPMLISVLVSGCGEKGVAANEESAVGIYRDGVYEGTGKGFKEDIKLSVKVEDGKITEIKIVEMNETGSIGDVAVEEVIEKIIELQSTEVDVVSGATGSSKGTIEAVEAALGLREAK</sequence>
<keyword evidence="1" id="KW-0732">Signal</keyword>
<reference evidence="3 5" key="1">
    <citation type="submission" date="2016-10" db="EMBL/GenBank/DDBJ databases">
        <title>Complete Genome Sequence of Acetogen Clostridium formicoaceticum ATCC 27076.</title>
        <authorList>
            <person name="Bao T."/>
            <person name="Cheng C."/>
            <person name="Zhao J."/>
            <person name="Yang S.-T."/>
            <person name="Wang J."/>
            <person name="Wang M."/>
        </authorList>
    </citation>
    <scope>NUCLEOTIDE SEQUENCE [LARGE SCALE GENOMIC DNA]</scope>
    <source>
        <strain evidence="3 5">ATCC 27076</strain>
    </source>
</reference>
<evidence type="ECO:0000313" key="4">
    <source>
        <dbReference type="EMBL" id="ARE88414.1"/>
    </source>
</evidence>
<feature type="signal peptide" evidence="1">
    <location>
        <begin position="1"/>
        <end position="20"/>
    </location>
</feature>
<dbReference type="GO" id="GO:0010181">
    <property type="term" value="F:FMN binding"/>
    <property type="evidence" value="ECO:0007669"/>
    <property type="project" value="InterPro"/>
</dbReference>
<evidence type="ECO:0000313" key="5">
    <source>
        <dbReference type="Proteomes" id="UP000177894"/>
    </source>
</evidence>
<feature type="domain" description="FMN-binding" evidence="2">
    <location>
        <begin position="48"/>
        <end position="122"/>
    </location>
</feature>
<protein>
    <submittedName>
        <fullName evidence="4">FMN-binding domain protein</fullName>
    </submittedName>
</protein>
<dbReference type="GO" id="GO:0016020">
    <property type="term" value="C:membrane"/>
    <property type="evidence" value="ECO:0007669"/>
    <property type="project" value="InterPro"/>
</dbReference>
<evidence type="ECO:0000313" key="3">
    <source>
        <dbReference type="EMBL" id="AOY77804.1"/>
    </source>
</evidence>
<dbReference type="EMBL" id="CP020559">
    <property type="protein sequence ID" value="ARE88414.1"/>
    <property type="molecule type" value="Genomic_DNA"/>
</dbReference>
<accession>A0AAC9RJT1</accession>